<dbReference type="PANTHER" id="PTHR46160">
    <property type="entry name" value="ALPHA-TECTORIN-RELATED"/>
    <property type="match status" value="1"/>
</dbReference>
<dbReference type="EMBL" id="JAMKFB020000012">
    <property type="protein sequence ID" value="KAL0180379.1"/>
    <property type="molecule type" value="Genomic_DNA"/>
</dbReference>
<dbReference type="InterPro" id="IPR003886">
    <property type="entry name" value="NIDO_dom"/>
</dbReference>
<keyword evidence="3" id="KW-1185">Reference proteome</keyword>
<organism evidence="2 3">
    <name type="scientific">Cirrhinus mrigala</name>
    <name type="common">Mrigala</name>
    <dbReference type="NCBI Taxonomy" id="683832"/>
    <lineage>
        <taxon>Eukaryota</taxon>
        <taxon>Metazoa</taxon>
        <taxon>Chordata</taxon>
        <taxon>Craniata</taxon>
        <taxon>Vertebrata</taxon>
        <taxon>Euteleostomi</taxon>
        <taxon>Actinopterygii</taxon>
        <taxon>Neopterygii</taxon>
        <taxon>Teleostei</taxon>
        <taxon>Ostariophysi</taxon>
        <taxon>Cypriniformes</taxon>
        <taxon>Cyprinidae</taxon>
        <taxon>Labeoninae</taxon>
        <taxon>Labeonini</taxon>
        <taxon>Cirrhinus</taxon>
    </lineage>
</organism>
<dbReference type="Pfam" id="PF06119">
    <property type="entry name" value="NIDO"/>
    <property type="match status" value="1"/>
</dbReference>
<proteinExistence type="predicted"/>
<gene>
    <name evidence="2" type="ORF">M9458_025821</name>
</gene>
<reference evidence="2 3" key="1">
    <citation type="submission" date="2024-05" db="EMBL/GenBank/DDBJ databases">
        <title>Genome sequencing and assembly of Indian major carp, Cirrhinus mrigala (Hamilton, 1822).</title>
        <authorList>
            <person name="Mohindra V."/>
            <person name="Chowdhury L.M."/>
            <person name="Lal K."/>
            <person name="Jena J.K."/>
        </authorList>
    </citation>
    <scope>NUCLEOTIDE SEQUENCE [LARGE SCALE GENOMIC DNA]</scope>
    <source>
        <strain evidence="2">CM1030</strain>
        <tissue evidence="2">Blood</tissue>
    </source>
</reference>
<protein>
    <recommendedName>
        <fullName evidence="1">NIDO domain-containing protein</fullName>
    </recommendedName>
</protein>
<comment type="caution">
    <text evidence="2">The sequence shown here is derived from an EMBL/GenBank/DDBJ whole genome shotgun (WGS) entry which is preliminary data.</text>
</comment>
<feature type="non-terminal residue" evidence="2">
    <location>
        <position position="51"/>
    </location>
</feature>
<accession>A0ABD0Q263</accession>
<dbReference type="InterPro" id="IPR052749">
    <property type="entry name" value="Alpha-tectorin"/>
</dbReference>
<dbReference type="AlphaFoldDB" id="A0ABD0Q263"/>
<evidence type="ECO:0000313" key="2">
    <source>
        <dbReference type="EMBL" id="KAL0180379.1"/>
    </source>
</evidence>
<name>A0ABD0Q263_CIRMR</name>
<evidence type="ECO:0000313" key="3">
    <source>
        <dbReference type="Proteomes" id="UP001529510"/>
    </source>
</evidence>
<evidence type="ECO:0000259" key="1">
    <source>
        <dbReference type="PROSITE" id="PS51220"/>
    </source>
</evidence>
<sequence length="51" mass="5992">MTRDIIAPLWIDIDITHRGTISYRRVTDSHLLNRASRDINQYYPNLNFSAS</sequence>
<feature type="domain" description="NIDO" evidence="1">
    <location>
        <begin position="8"/>
        <end position="51"/>
    </location>
</feature>
<dbReference type="Proteomes" id="UP001529510">
    <property type="component" value="Unassembled WGS sequence"/>
</dbReference>
<dbReference type="PANTHER" id="PTHR46160:SF9">
    <property type="entry name" value="PROTEIN PRY2-RELATED"/>
    <property type="match status" value="1"/>
</dbReference>
<dbReference type="PROSITE" id="PS51220">
    <property type="entry name" value="NIDO"/>
    <property type="match status" value="1"/>
</dbReference>